<dbReference type="EMBL" id="JAVRAA010000025">
    <property type="protein sequence ID" value="MDT0340681.1"/>
    <property type="molecule type" value="Genomic_DNA"/>
</dbReference>
<proteinExistence type="predicted"/>
<keyword evidence="2" id="KW-0472">Membrane</keyword>
<evidence type="ECO:0000256" key="2">
    <source>
        <dbReference type="SAM" id="Phobius"/>
    </source>
</evidence>
<sequence>MPMPFKGIPSGSQIFVLGLISFAAWTADKGYDLLKEDNLFGLVFVTISVGAIGASLFAARRSQRDVDLATAQPTMFRDYQAGVDVTMSPVVQRDKDAMRHLGELAQIVAIRRPLPEPAGKVDSSGHPDASRKAEAVNEVNMINAETQKLDQNFTDLLSSRLSAQEAVQEPPTLEMKSDIASHKPMGSSSDISQTEP</sequence>
<name>A0AAE4GF25_9BURK</name>
<evidence type="ECO:0000256" key="1">
    <source>
        <dbReference type="SAM" id="MobiDB-lite"/>
    </source>
</evidence>
<protein>
    <submittedName>
        <fullName evidence="3">Uncharacterized protein</fullName>
    </submittedName>
</protein>
<feature type="transmembrane region" description="Helical" evidence="2">
    <location>
        <begin position="39"/>
        <end position="59"/>
    </location>
</feature>
<dbReference type="AlphaFoldDB" id="A0AAE4GF25"/>
<reference evidence="3" key="1">
    <citation type="submission" date="2023-02" db="EMBL/GenBank/DDBJ databases">
        <title>Description of Herbaspirillum huttiense subsp. nephrolepsisexaltata and Herbaspirillum huttiense subsp. lycopersicon.</title>
        <authorList>
            <person name="Poudel M."/>
            <person name="Sharma A."/>
            <person name="Goss E."/>
            <person name="Tapia J.H."/>
            <person name="Harmon C.M."/>
            <person name="Jones J.B."/>
        </authorList>
    </citation>
    <scope>NUCLEOTIDE SEQUENCE</scope>
    <source>
        <strain evidence="3">NC40101</strain>
    </source>
</reference>
<comment type="caution">
    <text evidence="3">The sequence shown here is derived from an EMBL/GenBank/DDBJ whole genome shotgun (WGS) entry which is preliminary data.</text>
</comment>
<feature type="region of interest" description="Disordered" evidence="1">
    <location>
        <begin position="161"/>
        <end position="196"/>
    </location>
</feature>
<keyword evidence="2" id="KW-1133">Transmembrane helix</keyword>
<accession>A0AAE4GF25</accession>
<organism evidence="3">
    <name type="scientific">Herbaspirillum huttiense subsp. nephrolepidis</name>
    <dbReference type="NCBI Taxonomy" id="3075126"/>
    <lineage>
        <taxon>Bacteria</taxon>
        <taxon>Pseudomonadati</taxon>
        <taxon>Pseudomonadota</taxon>
        <taxon>Betaproteobacteria</taxon>
        <taxon>Burkholderiales</taxon>
        <taxon>Oxalobacteraceae</taxon>
        <taxon>Herbaspirillum</taxon>
    </lineage>
</organism>
<evidence type="ECO:0000313" key="3">
    <source>
        <dbReference type="EMBL" id="MDT0340681.1"/>
    </source>
</evidence>
<keyword evidence="2" id="KW-0812">Transmembrane</keyword>
<feature type="compositionally biased region" description="Polar residues" evidence="1">
    <location>
        <begin position="186"/>
        <end position="196"/>
    </location>
</feature>
<gene>
    <name evidence="3" type="ORF">RJN63_27880</name>
</gene>
<dbReference type="RefSeq" id="WP_310838962.1">
    <property type="nucleotide sequence ID" value="NZ_JAVLSM010000024.1"/>
</dbReference>